<feature type="domain" description="AAA+ ATPase" evidence="1">
    <location>
        <begin position="153"/>
        <end position="301"/>
    </location>
</feature>
<evidence type="ECO:0000259" key="1">
    <source>
        <dbReference type="SMART" id="SM00382"/>
    </source>
</evidence>
<evidence type="ECO:0000313" key="2">
    <source>
        <dbReference type="EMBL" id="BBK21392.1"/>
    </source>
</evidence>
<dbReference type="AlphaFoldDB" id="A0A6N4TH29"/>
<name>A0A6N4TH29_9FIRM</name>
<dbReference type="Proteomes" id="UP000464754">
    <property type="component" value="Chromosome"/>
</dbReference>
<accession>A0A6N4TH29</accession>
<dbReference type="InterPro" id="IPR003593">
    <property type="entry name" value="AAA+_ATPase"/>
</dbReference>
<dbReference type="GO" id="GO:0006260">
    <property type="term" value="P:DNA replication"/>
    <property type="evidence" value="ECO:0007669"/>
    <property type="project" value="TreeGrafter"/>
</dbReference>
<sequence length="304" mass="35490">MEKMEFNFMLSKEQQSAKEKRVQKLLQNPYLLEWRKKYAVDDTFVYDHSGRFQDYCDSMEKCKHCQGLCFCRQPLHGKYMELRVDGILVQELVNCSYQLQENSLFAHQKKYRLMDMPKQNLLVNISKLDLRNESMEYKHVVMQVLQKLMDEEDTKGLYFWGKPGVGKSYLAAGMCNYYAKKGYGVAFVNVARLIADLKMMFQDPAAMEERIRMIQHVDVLVLDDIGGESVTSWSRDDILLPLLDARMENKKRTIFTSNYSLEELKDKLAMAGSKKQEPMAAQRLLERICALSCEIFVKGCSRRK</sequence>
<dbReference type="SMART" id="SM00382">
    <property type="entry name" value="AAA"/>
    <property type="match status" value="1"/>
</dbReference>
<dbReference type="PANTHER" id="PTHR30050:SF8">
    <property type="entry name" value="PRIMOSOMAL PROTEIN DNAI"/>
    <property type="match status" value="1"/>
</dbReference>
<gene>
    <name evidence="2" type="primary">dnaI</name>
    <name evidence="2" type="ORF">Aargi30884_02950</name>
</gene>
<dbReference type="GO" id="GO:0005524">
    <property type="term" value="F:ATP binding"/>
    <property type="evidence" value="ECO:0007669"/>
    <property type="project" value="InterPro"/>
</dbReference>
<protein>
    <submittedName>
        <fullName evidence="2">Primosomal protein DnaI</fullName>
    </submittedName>
</protein>
<proteinExistence type="predicted"/>
<dbReference type="EMBL" id="AP019695">
    <property type="protein sequence ID" value="BBK21392.1"/>
    <property type="molecule type" value="Genomic_DNA"/>
</dbReference>
<dbReference type="InterPro" id="IPR027417">
    <property type="entry name" value="P-loop_NTPase"/>
</dbReference>
<dbReference type="KEGG" id="aarg:Aargi30884_02950"/>
<dbReference type="PANTHER" id="PTHR30050">
    <property type="entry name" value="CHROMOSOMAL REPLICATION INITIATOR PROTEIN DNAA"/>
    <property type="match status" value="1"/>
</dbReference>
<dbReference type="InterPro" id="IPR002611">
    <property type="entry name" value="IstB_ATP-bd"/>
</dbReference>
<organism evidence="2 3">
    <name type="scientific">Amedibacterium intestinale</name>
    <dbReference type="NCBI Taxonomy" id="2583452"/>
    <lineage>
        <taxon>Bacteria</taxon>
        <taxon>Bacillati</taxon>
        <taxon>Bacillota</taxon>
        <taxon>Erysipelotrichia</taxon>
        <taxon>Erysipelotrichales</taxon>
        <taxon>Erysipelotrichaceae</taxon>
        <taxon>Amedibacterium</taxon>
    </lineage>
</organism>
<dbReference type="Pfam" id="PF01695">
    <property type="entry name" value="IstB_IS21"/>
    <property type="match status" value="1"/>
</dbReference>
<dbReference type="SUPFAM" id="SSF52540">
    <property type="entry name" value="P-loop containing nucleoside triphosphate hydrolases"/>
    <property type="match status" value="1"/>
</dbReference>
<keyword evidence="3" id="KW-1185">Reference proteome</keyword>
<evidence type="ECO:0000313" key="3">
    <source>
        <dbReference type="Proteomes" id="UP000464754"/>
    </source>
</evidence>
<dbReference type="CDD" id="cd00009">
    <property type="entry name" value="AAA"/>
    <property type="match status" value="1"/>
</dbReference>
<reference evidence="3" key="1">
    <citation type="submission" date="2019-05" db="EMBL/GenBank/DDBJ databases">
        <title>Complete genome sequencing of Absiella argi strain JCM 30884.</title>
        <authorList>
            <person name="Sakamoto M."/>
            <person name="Murakami T."/>
            <person name="Mori H."/>
        </authorList>
    </citation>
    <scope>NUCLEOTIDE SEQUENCE [LARGE SCALE GENOMIC DNA]</scope>
    <source>
        <strain evidence="3">JCM 30884</strain>
    </source>
</reference>
<dbReference type="Gene3D" id="3.40.50.300">
    <property type="entry name" value="P-loop containing nucleotide triphosphate hydrolases"/>
    <property type="match status" value="1"/>
</dbReference>